<evidence type="ECO:0000256" key="2">
    <source>
        <dbReference type="ARBA" id="ARBA00022747"/>
    </source>
</evidence>
<evidence type="ECO:0000313" key="6">
    <source>
        <dbReference type="EMBL" id="GAJ12764.1"/>
    </source>
</evidence>
<dbReference type="Pfam" id="PF01420">
    <property type="entry name" value="Methylase_S"/>
    <property type="match status" value="1"/>
</dbReference>
<dbReference type="InterPro" id="IPR044946">
    <property type="entry name" value="Restrct_endonuc_typeI_TRD_sf"/>
</dbReference>
<dbReference type="GO" id="GO:0009307">
    <property type="term" value="P:DNA restriction-modification system"/>
    <property type="evidence" value="ECO:0007669"/>
    <property type="project" value="UniProtKB-KW"/>
</dbReference>
<evidence type="ECO:0000256" key="4">
    <source>
        <dbReference type="SAM" id="Coils"/>
    </source>
</evidence>
<dbReference type="GO" id="GO:0003677">
    <property type="term" value="F:DNA binding"/>
    <property type="evidence" value="ECO:0007669"/>
    <property type="project" value="UniProtKB-KW"/>
</dbReference>
<protein>
    <recommendedName>
        <fullName evidence="5">Type I restriction modification DNA specificity domain-containing protein</fullName>
    </recommendedName>
</protein>
<comment type="similarity">
    <text evidence="1">Belongs to the type-I restriction system S methylase family.</text>
</comment>
<name>X1U5I7_9ZZZZ</name>
<feature type="domain" description="Type I restriction modification DNA specificity" evidence="5">
    <location>
        <begin position="15"/>
        <end position="135"/>
    </location>
</feature>
<keyword evidence="4" id="KW-0175">Coiled coil</keyword>
<proteinExistence type="inferred from homology"/>
<evidence type="ECO:0000259" key="5">
    <source>
        <dbReference type="Pfam" id="PF01420"/>
    </source>
</evidence>
<comment type="caution">
    <text evidence="6">The sequence shown here is derived from an EMBL/GenBank/DDBJ whole genome shotgun (WGS) entry which is preliminary data.</text>
</comment>
<feature type="coiled-coil region" evidence="4">
    <location>
        <begin position="130"/>
        <end position="160"/>
    </location>
</feature>
<dbReference type="InterPro" id="IPR000055">
    <property type="entry name" value="Restrct_endonuc_typeI_TRD"/>
</dbReference>
<dbReference type="Gene3D" id="3.90.220.20">
    <property type="entry name" value="DNA methylase specificity domains"/>
    <property type="match status" value="1"/>
</dbReference>
<keyword evidence="3" id="KW-0238">DNA-binding</keyword>
<evidence type="ECO:0000256" key="1">
    <source>
        <dbReference type="ARBA" id="ARBA00010923"/>
    </source>
</evidence>
<dbReference type="EMBL" id="BARW01033717">
    <property type="protein sequence ID" value="GAJ12764.1"/>
    <property type="molecule type" value="Genomic_DNA"/>
</dbReference>
<dbReference type="SUPFAM" id="SSF116734">
    <property type="entry name" value="DNA methylase specificity domain"/>
    <property type="match status" value="1"/>
</dbReference>
<sequence length="166" mass="18995">MLAPYKVLQIKNIQTNGIINITDFITSKNIFSEEQKLKQGDIIIVITGATIGKVGLWNNREEFYLGGDMVKFYCREEVVPYFIQSFLLSDIGQLQILRNITGATNKHLAPSDIERIKIPLPPLSFQNNIANEVKRRMHKAKQLQEEAKKVLEEAKLKVERIILGEE</sequence>
<accession>X1U5I7</accession>
<reference evidence="6" key="1">
    <citation type="journal article" date="2014" name="Front. Microbiol.">
        <title>High frequency of phylogenetically diverse reductive dehalogenase-homologous genes in deep subseafloor sedimentary metagenomes.</title>
        <authorList>
            <person name="Kawai M."/>
            <person name="Futagami T."/>
            <person name="Toyoda A."/>
            <person name="Takaki Y."/>
            <person name="Nishi S."/>
            <person name="Hori S."/>
            <person name="Arai W."/>
            <person name="Tsubouchi T."/>
            <person name="Morono Y."/>
            <person name="Uchiyama I."/>
            <person name="Ito T."/>
            <person name="Fujiyama A."/>
            <person name="Inagaki F."/>
            <person name="Takami H."/>
        </authorList>
    </citation>
    <scope>NUCLEOTIDE SEQUENCE</scope>
    <source>
        <strain evidence="6">Expedition CK06-06</strain>
    </source>
</reference>
<dbReference type="PANTHER" id="PTHR30408:SF12">
    <property type="entry name" value="TYPE I RESTRICTION ENZYME MJAVIII SPECIFICITY SUBUNIT"/>
    <property type="match status" value="1"/>
</dbReference>
<gene>
    <name evidence="6" type="ORF">S12H4_53038</name>
</gene>
<organism evidence="6">
    <name type="scientific">marine sediment metagenome</name>
    <dbReference type="NCBI Taxonomy" id="412755"/>
    <lineage>
        <taxon>unclassified sequences</taxon>
        <taxon>metagenomes</taxon>
        <taxon>ecological metagenomes</taxon>
    </lineage>
</organism>
<dbReference type="InterPro" id="IPR052021">
    <property type="entry name" value="Type-I_RS_S_subunit"/>
</dbReference>
<dbReference type="PANTHER" id="PTHR30408">
    <property type="entry name" value="TYPE-1 RESTRICTION ENZYME ECOKI SPECIFICITY PROTEIN"/>
    <property type="match status" value="1"/>
</dbReference>
<keyword evidence="2" id="KW-0680">Restriction system</keyword>
<evidence type="ECO:0000256" key="3">
    <source>
        <dbReference type="ARBA" id="ARBA00023125"/>
    </source>
</evidence>
<dbReference type="AlphaFoldDB" id="X1U5I7"/>